<evidence type="ECO:0000313" key="1">
    <source>
        <dbReference type="EMBL" id="PNX65125.1"/>
    </source>
</evidence>
<dbReference type="Proteomes" id="UP000236291">
    <property type="component" value="Unassembled WGS sequence"/>
</dbReference>
<dbReference type="AlphaFoldDB" id="A0A2K3KFR0"/>
<name>A0A2K3KFR0_TRIPR</name>
<dbReference type="EMBL" id="ASHM01175102">
    <property type="protein sequence ID" value="PNX65125.1"/>
    <property type="molecule type" value="Genomic_DNA"/>
</dbReference>
<comment type="caution">
    <text evidence="1">The sequence shown here is derived from an EMBL/GenBank/DDBJ whole genome shotgun (WGS) entry which is preliminary data.</text>
</comment>
<proteinExistence type="predicted"/>
<protein>
    <submittedName>
        <fullName evidence="1">Uncharacterized protein</fullName>
    </submittedName>
</protein>
<feature type="non-terminal residue" evidence="1">
    <location>
        <position position="1"/>
    </location>
</feature>
<reference evidence="1 2" key="1">
    <citation type="journal article" date="2014" name="Am. J. Bot.">
        <title>Genome assembly and annotation for red clover (Trifolium pratense; Fabaceae).</title>
        <authorList>
            <person name="Istvanek J."/>
            <person name="Jaros M."/>
            <person name="Krenek A."/>
            <person name="Repkova J."/>
        </authorList>
    </citation>
    <scope>NUCLEOTIDE SEQUENCE [LARGE SCALE GENOMIC DNA]</scope>
    <source>
        <strain evidence="2">cv. Tatra</strain>
        <tissue evidence="1">Young leaves</tissue>
    </source>
</reference>
<evidence type="ECO:0000313" key="2">
    <source>
        <dbReference type="Proteomes" id="UP000236291"/>
    </source>
</evidence>
<sequence length="57" mass="6466">RSTCELHRACELGGYYTTSSVPIPLDSVHGHWKKLTMEEPLKDDTEVGYELDMSHAM</sequence>
<organism evidence="1 2">
    <name type="scientific">Trifolium pratense</name>
    <name type="common">Red clover</name>
    <dbReference type="NCBI Taxonomy" id="57577"/>
    <lineage>
        <taxon>Eukaryota</taxon>
        <taxon>Viridiplantae</taxon>
        <taxon>Streptophyta</taxon>
        <taxon>Embryophyta</taxon>
        <taxon>Tracheophyta</taxon>
        <taxon>Spermatophyta</taxon>
        <taxon>Magnoliopsida</taxon>
        <taxon>eudicotyledons</taxon>
        <taxon>Gunneridae</taxon>
        <taxon>Pentapetalae</taxon>
        <taxon>rosids</taxon>
        <taxon>fabids</taxon>
        <taxon>Fabales</taxon>
        <taxon>Fabaceae</taxon>
        <taxon>Papilionoideae</taxon>
        <taxon>50 kb inversion clade</taxon>
        <taxon>NPAAA clade</taxon>
        <taxon>Hologalegina</taxon>
        <taxon>IRL clade</taxon>
        <taxon>Trifolieae</taxon>
        <taxon>Trifolium</taxon>
    </lineage>
</organism>
<accession>A0A2K3KFR0</accession>
<gene>
    <name evidence="1" type="ORF">L195_g062441</name>
</gene>
<reference evidence="1 2" key="2">
    <citation type="journal article" date="2017" name="Front. Plant Sci.">
        <title>Gene Classification and Mining of Molecular Markers Useful in Red Clover (Trifolium pratense) Breeding.</title>
        <authorList>
            <person name="Istvanek J."/>
            <person name="Dluhosova J."/>
            <person name="Dluhos P."/>
            <person name="Patkova L."/>
            <person name="Nedelnik J."/>
            <person name="Repkova J."/>
        </authorList>
    </citation>
    <scope>NUCLEOTIDE SEQUENCE [LARGE SCALE GENOMIC DNA]</scope>
    <source>
        <strain evidence="2">cv. Tatra</strain>
        <tissue evidence="1">Young leaves</tissue>
    </source>
</reference>